<comment type="cofactor">
    <cofactor evidence="1">
        <name>[4Fe-4S] cluster</name>
        <dbReference type="ChEBI" id="CHEBI:49883"/>
    </cofactor>
</comment>
<dbReference type="AlphaFoldDB" id="A0A368UES5"/>
<dbReference type="PANTHER" id="PTHR11228:SF7">
    <property type="entry name" value="PQQA PEPTIDE CYCLASE"/>
    <property type="match status" value="1"/>
</dbReference>
<dbReference type="InterPro" id="IPR023885">
    <property type="entry name" value="4Fe4S-binding_SPASM_dom"/>
</dbReference>
<keyword evidence="6" id="KW-0411">Iron-sulfur</keyword>
<keyword evidence="5" id="KW-0408">Iron</keyword>
<dbReference type="CDD" id="cd01335">
    <property type="entry name" value="Radical_SAM"/>
    <property type="match status" value="1"/>
</dbReference>
<dbReference type="SMART" id="SM00729">
    <property type="entry name" value="Elp3"/>
    <property type="match status" value="1"/>
</dbReference>
<dbReference type="SFLD" id="SFLDG01067">
    <property type="entry name" value="SPASM/twitch_domain_containing"/>
    <property type="match status" value="1"/>
</dbReference>
<organism evidence="8 9">
    <name type="scientific">Streptococcus gallolyticus</name>
    <dbReference type="NCBI Taxonomy" id="315405"/>
    <lineage>
        <taxon>Bacteria</taxon>
        <taxon>Bacillati</taxon>
        <taxon>Bacillota</taxon>
        <taxon>Bacilli</taxon>
        <taxon>Lactobacillales</taxon>
        <taxon>Streptococcaceae</taxon>
        <taxon>Streptococcus</taxon>
    </lineage>
</organism>
<dbReference type="InterPro" id="IPR017200">
    <property type="entry name" value="PqqE-like"/>
</dbReference>
<evidence type="ECO:0000259" key="7">
    <source>
        <dbReference type="PROSITE" id="PS51918"/>
    </source>
</evidence>
<dbReference type="SUPFAM" id="SSF102114">
    <property type="entry name" value="Radical SAM enzymes"/>
    <property type="match status" value="1"/>
</dbReference>
<proteinExistence type="predicted"/>
<evidence type="ECO:0000256" key="2">
    <source>
        <dbReference type="ARBA" id="ARBA00022485"/>
    </source>
</evidence>
<dbReference type="PANTHER" id="PTHR11228">
    <property type="entry name" value="RADICAL SAM DOMAIN PROTEIN"/>
    <property type="match status" value="1"/>
</dbReference>
<dbReference type="InterPro" id="IPR007197">
    <property type="entry name" value="rSAM"/>
</dbReference>
<dbReference type="NCBIfam" id="TIGR04085">
    <property type="entry name" value="rSAM_more_4Fe4S"/>
    <property type="match status" value="1"/>
</dbReference>
<evidence type="ECO:0000256" key="3">
    <source>
        <dbReference type="ARBA" id="ARBA00022691"/>
    </source>
</evidence>
<name>A0A368UES5_9STRE</name>
<keyword evidence="2" id="KW-0004">4Fe-4S</keyword>
<accession>A0A368UES5</accession>
<dbReference type="Proteomes" id="UP000253215">
    <property type="component" value="Unassembled WGS sequence"/>
</dbReference>
<keyword evidence="3" id="KW-0949">S-adenosyl-L-methionine</keyword>
<dbReference type="InterPro" id="IPR013785">
    <property type="entry name" value="Aldolase_TIM"/>
</dbReference>
<dbReference type="PROSITE" id="PS51918">
    <property type="entry name" value="RADICAL_SAM"/>
    <property type="match status" value="1"/>
</dbReference>
<sequence length="371" mass="41831">MRTYSPYPLLIDVCVTNRCNLHCSYCSAEAGPFASKKDEMSIEKLDSIFQELDLMGVPRVGVTGGEPFIRTDILDILKAFDKYRFAKILNTNGNLITDSIARELSKLHLDRICVTIDGSCSKIHDSQRGKGSFKKAIEGIKSLQRYNLPVSTLFTLGKHNVDDLINTIKLNDMLGIEYMSVMVICPTGRANDGSILTDKKHWYPVFFDLTKRIARGEFKVKFKIVPPNESDIFWTHYFPLAFYDRLDLLESVWHQKVDTDSIKKREISCQAGVRACSINHKGNVYGCDLMNGIDELVAGNVNETSFEEIWHNSPVFKKMRNITFDDLSGKCAECPMPWCGGGCRCSALELDQTLPGSELACFYNKEGDINL</sequence>
<dbReference type="InterPro" id="IPR006638">
    <property type="entry name" value="Elp3/MiaA/NifB-like_rSAM"/>
</dbReference>
<dbReference type="GO" id="GO:0051539">
    <property type="term" value="F:4 iron, 4 sulfur cluster binding"/>
    <property type="evidence" value="ECO:0007669"/>
    <property type="project" value="UniProtKB-KW"/>
</dbReference>
<dbReference type="GO" id="GO:0003824">
    <property type="term" value="F:catalytic activity"/>
    <property type="evidence" value="ECO:0007669"/>
    <property type="project" value="InterPro"/>
</dbReference>
<reference evidence="8 9" key="1">
    <citation type="journal article" date="2018" name="Sci. Rep.">
        <title>Network-guided genomic and metagenomic analysis of the faecal microbiota of the critically endangered kakapo.</title>
        <authorList>
            <person name="Waite D.W."/>
            <person name="Dsouza M."/>
            <person name="Sekiguchi Y."/>
            <person name="Hugenholtz P."/>
            <person name="Taylor M.W."/>
        </authorList>
    </citation>
    <scope>NUCLEOTIDE SEQUENCE [LARGE SCALE GENOMIC DNA]</scope>
    <source>
        <strain evidence="8 9">BI02</strain>
    </source>
</reference>
<evidence type="ECO:0000313" key="9">
    <source>
        <dbReference type="Proteomes" id="UP000253215"/>
    </source>
</evidence>
<dbReference type="Gene3D" id="3.20.20.70">
    <property type="entry name" value="Aldolase class I"/>
    <property type="match status" value="1"/>
</dbReference>
<evidence type="ECO:0000256" key="5">
    <source>
        <dbReference type="ARBA" id="ARBA00023004"/>
    </source>
</evidence>
<evidence type="ECO:0000256" key="1">
    <source>
        <dbReference type="ARBA" id="ARBA00001966"/>
    </source>
</evidence>
<evidence type="ECO:0000256" key="6">
    <source>
        <dbReference type="ARBA" id="ARBA00023014"/>
    </source>
</evidence>
<gene>
    <name evidence="8" type="ORF">CAC02_03255</name>
</gene>
<dbReference type="InterPro" id="IPR050377">
    <property type="entry name" value="Radical_SAM_PqqE_MftC-like"/>
</dbReference>
<dbReference type="SFLD" id="SFLDG01386">
    <property type="entry name" value="main_SPASM_domain-containing"/>
    <property type="match status" value="1"/>
</dbReference>
<dbReference type="PIRSF" id="PIRSF037420">
    <property type="entry name" value="PQQ_syn_pqqE"/>
    <property type="match status" value="1"/>
</dbReference>
<keyword evidence="4" id="KW-0479">Metal-binding</keyword>
<dbReference type="Pfam" id="PF13186">
    <property type="entry name" value="SPASM"/>
    <property type="match status" value="1"/>
</dbReference>
<evidence type="ECO:0000256" key="4">
    <source>
        <dbReference type="ARBA" id="ARBA00022723"/>
    </source>
</evidence>
<dbReference type="EMBL" id="NETH01000010">
    <property type="protein sequence ID" value="RCW17449.1"/>
    <property type="molecule type" value="Genomic_DNA"/>
</dbReference>
<protein>
    <submittedName>
        <fullName evidence="8">Radical SAM/SPASM domain-containing protein</fullName>
    </submittedName>
</protein>
<dbReference type="Pfam" id="PF04055">
    <property type="entry name" value="Radical_SAM"/>
    <property type="match status" value="1"/>
</dbReference>
<comment type="caution">
    <text evidence="8">The sequence shown here is derived from an EMBL/GenBank/DDBJ whole genome shotgun (WGS) entry which is preliminary data.</text>
</comment>
<feature type="domain" description="Radical SAM core" evidence="7">
    <location>
        <begin position="5"/>
        <end position="228"/>
    </location>
</feature>
<dbReference type="SFLD" id="SFLDS00029">
    <property type="entry name" value="Radical_SAM"/>
    <property type="match status" value="1"/>
</dbReference>
<dbReference type="GO" id="GO:0046872">
    <property type="term" value="F:metal ion binding"/>
    <property type="evidence" value="ECO:0007669"/>
    <property type="project" value="UniProtKB-KW"/>
</dbReference>
<evidence type="ECO:0000313" key="8">
    <source>
        <dbReference type="EMBL" id="RCW17449.1"/>
    </source>
</evidence>
<dbReference type="InterPro" id="IPR058240">
    <property type="entry name" value="rSAM_sf"/>
</dbReference>